<feature type="region of interest" description="Disordered" evidence="1">
    <location>
        <begin position="79"/>
        <end position="99"/>
    </location>
</feature>
<feature type="region of interest" description="Disordered" evidence="1">
    <location>
        <begin position="1"/>
        <end position="22"/>
    </location>
</feature>
<dbReference type="Proteomes" id="UP000000758">
    <property type="component" value="Chromosome"/>
</dbReference>
<feature type="region of interest" description="Disordered" evidence="1">
    <location>
        <begin position="111"/>
        <end position="141"/>
    </location>
</feature>
<dbReference type="STRING" id="414004.CENSYa_1175"/>
<evidence type="ECO:0000313" key="2">
    <source>
        <dbReference type="EMBL" id="ABK77799.1"/>
    </source>
</evidence>
<dbReference type="AlphaFoldDB" id="A0RWT2"/>
<evidence type="ECO:0000256" key="1">
    <source>
        <dbReference type="SAM" id="MobiDB-lite"/>
    </source>
</evidence>
<organism evidence="2 3">
    <name type="scientific">Cenarchaeum symbiosum (strain A)</name>
    <dbReference type="NCBI Taxonomy" id="414004"/>
    <lineage>
        <taxon>Archaea</taxon>
        <taxon>Nitrososphaerota</taxon>
        <taxon>Candidatus Cenarchaeales</taxon>
        <taxon>Candidatus Cenarchaeaceae</taxon>
        <taxon>Candidatus Cenarchaeum</taxon>
    </lineage>
</organism>
<reference evidence="2 3" key="1">
    <citation type="journal article" date="2006" name="Proc. Natl. Acad. Sci. U.S.A.">
        <title>Genomic analysis of the uncultivated marine crenarchaeote Cenarchaeum symbiosum.</title>
        <authorList>
            <person name="Hallam S.J."/>
            <person name="Konstantinidis K.T."/>
            <person name="Putnam N."/>
            <person name="Schleper C."/>
            <person name="Watanabe Y."/>
            <person name="Sugahara J."/>
            <person name="Preston C."/>
            <person name="de la Torre J."/>
            <person name="Richardson P.M."/>
            <person name="DeLong E.F."/>
        </authorList>
    </citation>
    <scope>NUCLEOTIDE SEQUENCE [LARGE SCALE GENOMIC DNA]</scope>
    <source>
        <strain evidence="3">A</strain>
    </source>
</reference>
<evidence type="ECO:0000313" key="3">
    <source>
        <dbReference type="Proteomes" id="UP000000758"/>
    </source>
</evidence>
<dbReference type="EnsemblBacteria" id="ABK77799">
    <property type="protein sequence ID" value="ABK77799"/>
    <property type="gene ID" value="CENSYa_1175"/>
</dbReference>
<sequence>MRSGMRGAARRPGGNQNGHTKDGVMELMASGICDQSRLRHILCMMEQRRDLYNSDVMFLDRMSSRLDEKESRLRRENDEMRRAMGMQGVPTPGGLPARTLVDDSALDTLLERQRSRSRDAADGRGPAARRTRRAVFWRGSS</sequence>
<dbReference type="EMBL" id="DP000238">
    <property type="protein sequence ID" value="ABK77799.1"/>
    <property type="molecule type" value="Genomic_DNA"/>
</dbReference>
<protein>
    <submittedName>
        <fullName evidence="2">Uncharacterized protein</fullName>
    </submittedName>
</protein>
<name>A0RWT2_CENSY</name>
<keyword evidence="3" id="KW-1185">Reference proteome</keyword>
<feature type="compositionally biased region" description="Basic and acidic residues" evidence="1">
    <location>
        <begin position="111"/>
        <end position="122"/>
    </location>
</feature>
<dbReference type="HOGENOM" id="CLU_1820939_0_0_2"/>
<proteinExistence type="predicted"/>
<dbReference type="KEGG" id="csy:CENSYa_1175"/>
<accession>A0RWT2</accession>
<gene>
    <name evidence="2" type="ordered locus">CENSYa_1175</name>
</gene>